<organism evidence="2 3">
    <name type="scientific">Taenia crassiceps</name>
    <dbReference type="NCBI Taxonomy" id="6207"/>
    <lineage>
        <taxon>Eukaryota</taxon>
        <taxon>Metazoa</taxon>
        <taxon>Spiralia</taxon>
        <taxon>Lophotrochozoa</taxon>
        <taxon>Platyhelminthes</taxon>
        <taxon>Cestoda</taxon>
        <taxon>Eucestoda</taxon>
        <taxon>Cyclophyllidea</taxon>
        <taxon>Taeniidae</taxon>
        <taxon>Taenia</taxon>
    </lineage>
</organism>
<name>A0ABR4QKH0_9CEST</name>
<reference evidence="2" key="2">
    <citation type="submission" date="2024-12" db="EMBL/GenBank/DDBJ databases">
        <authorList>
            <person name="Estrada K."/>
            <person name="Bobes R.J."/>
            <person name="Sanchez-Flores A."/>
            <person name="Laclette J.P."/>
        </authorList>
    </citation>
    <scope>NUCLEOTIDE SEQUENCE</scope>
    <source>
        <strain evidence="2">WFUcys</strain>
        <tissue evidence="2">Peritoneal cavity of infected mice</tissue>
    </source>
</reference>
<evidence type="ECO:0000313" key="2">
    <source>
        <dbReference type="EMBL" id="KAL5110047.1"/>
    </source>
</evidence>
<evidence type="ECO:0000313" key="1">
    <source>
        <dbReference type="EMBL" id="KAL5109961.1"/>
    </source>
</evidence>
<dbReference type="EMBL" id="JAKROA010000002">
    <property type="protein sequence ID" value="KAL5110047.1"/>
    <property type="molecule type" value="Genomic_DNA"/>
</dbReference>
<dbReference type="Proteomes" id="UP001651158">
    <property type="component" value="Unassembled WGS sequence"/>
</dbReference>
<protein>
    <submittedName>
        <fullName evidence="2">Uncharacterized protein</fullName>
    </submittedName>
</protein>
<proteinExistence type="predicted"/>
<reference evidence="2 3" key="1">
    <citation type="journal article" date="2022" name="Front. Cell. Infect. Microbiol.">
        <title>The Genomes of Two Strains of Taenia crassiceps the Animal Model for the Study of Human Cysticercosis.</title>
        <authorList>
            <person name="Bobes R.J."/>
            <person name="Estrada K."/>
            <person name="Rios-Valencia D.G."/>
            <person name="Calderon-Gallegos A."/>
            <person name="de la Torre P."/>
            <person name="Carrero J.C."/>
            <person name="Sanchez-Flores A."/>
            <person name="Laclette J.P."/>
        </authorList>
    </citation>
    <scope>NUCLEOTIDE SEQUENCE [LARGE SCALE GENOMIC DNA]</scope>
    <source>
        <strain evidence="2">WFUcys</strain>
    </source>
</reference>
<sequence>MRRCCGHCRRPPVKLLSKAMRCHSDVSIASPFTSARPKHRAPIASKREVGIIASSTVELLVTMMQTAATVGLVRRVVALGRAMRTNSLTQSILRLRAPAWSRLSESGQTLTASPCP</sequence>
<accession>A0ABR4QKH0</accession>
<keyword evidence="3" id="KW-1185">Reference proteome</keyword>
<comment type="caution">
    <text evidence="2">The sequence shown here is derived from an EMBL/GenBank/DDBJ whole genome shotgun (WGS) entry which is preliminary data.</text>
</comment>
<gene>
    <name evidence="1" type="ORF">TcWFU_002534</name>
    <name evidence="2" type="ORF">TcWFU_003030</name>
</gene>
<dbReference type="EMBL" id="JAKROA010000002">
    <property type="protein sequence ID" value="KAL5109961.1"/>
    <property type="molecule type" value="Genomic_DNA"/>
</dbReference>
<evidence type="ECO:0000313" key="3">
    <source>
        <dbReference type="Proteomes" id="UP001651158"/>
    </source>
</evidence>